<proteinExistence type="predicted"/>
<evidence type="ECO:0000313" key="3">
    <source>
        <dbReference type="Proteomes" id="UP001165079"/>
    </source>
</evidence>
<comment type="caution">
    <text evidence="2">The sequence shown here is derived from an EMBL/GenBank/DDBJ whole genome shotgun (WGS) entry which is preliminary data.</text>
</comment>
<keyword evidence="3" id="KW-1185">Reference proteome</keyword>
<accession>A0A9W6W8C2</accession>
<dbReference type="CDD" id="cd13585">
    <property type="entry name" value="PBP2_TMBP_like"/>
    <property type="match status" value="1"/>
</dbReference>
<dbReference type="PROSITE" id="PS51318">
    <property type="entry name" value="TAT"/>
    <property type="match status" value="1"/>
</dbReference>
<organism evidence="2 3">
    <name type="scientific">Actinorhabdospora filicis</name>
    <dbReference type="NCBI Taxonomy" id="1785913"/>
    <lineage>
        <taxon>Bacteria</taxon>
        <taxon>Bacillati</taxon>
        <taxon>Actinomycetota</taxon>
        <taxon>Actinomycetes</taxon>
        <taxon>Micromonosporales</taxon>
        <taxon>Micromonosporaceae</taxon>
        <taxon>Actinorhabdospora</taxon>
    </lineage>
</organism>
<name>A0A9W6W8C2_9ACTN</name>
<dbReference type="Gene3D" id="3.40.190.10">
    <property type="entry name" value="Periplasmic binding protein-like II"/>
    <property type="match status" value="1"/>
</dbReference>
<dbReference type="PANTHER" id="PTHR43649:SF12">
    <property type="entry name" value="DIACETYLCHITOBIOSE BINDING PROTEIN DASA"/>
    <property type="match status" value="1"/>
</dbReference>
<dbReference type="InterPro" id="IPR006059">
    <property type="entry name" value="SBP"/>
</dbReference>
<keyword evidence="1" id="KW-0732">Signal</keyword>
<dbReference type="InterPro" id="IPR050490">
    <property type="entry name" value="Bact_solute-bd_prot1"/>
</dbReference>
<dbReference type="Proteomes" id="UP001165079">
    <property type="component" value="Unassembled WGS sequence"/>
</dbReference>
<evidence type="ECO:0000313" key="2">
    <source>
        <dbReference type="EMBL" id="GLZ75515.1"/>
    </source>
</evidence>
<feature type="signal peptide" evidence="1">
    <location>
        <begin position="1"/>
        <end position="31"/>
    </location>
</feature>
<dbReference type="SUPFAM" id="SSF53850">
    <property type="entry name" value="Periplasmic binding protein-like II"/>
    <property type="match status" value="1"/>
</dbReference>
<protein>
    <submittedName>
        <fullName evidence="2">Sugar ABC transporter substrate-binding protein</fullName>
    </submittedName>
</protein>
<dbReference type="AlphaFoldDB" id="A0A9W6W8C2"/>
<dbReference type="EMBL" id="BSTX01000001">
    <property type="protein sequence ID" value="GLZ75515.1"/>
    <property type="molecule type" value="Genomic_DNA"/>
</dbReference>
<feature type="chain" id="PRO_5040826356" evidence="1">
    <location>
        <begin position="32"/>
        <end position="447"/>
    </location>
</feature>
<gene>
    <name evidence="2" type="ORF">Afil01_03220</name>
</gene>
<reference evidence="2" key="1">
    <citation type="submission" date="2023-03" db="EMBL/GenBank/DDBJ databases">
        <title>Actinorhabdospora filicis NBRC 111898.</title>
        <authorList>
            <person name="Ichikawa N."/>
            <person name="Sato H."/>
            <person name="Tonouchi N."/>
        </authorList>
    </citation>
    <scope>NUCLEOTIDE SEQUENCE</scope>
    <source>
        <strain evidence="2">NBRC 111898</strain>
    </source>
</reference>
<dbReference type="Pfam" id="PF01547">
    <property type="entry name" value="SBP_bac_1"/>
    <property type="match status" value="1"/>
</dbReference>
<dbReference type="RefSeq" id="WP_285660752.1">
    <property type="nucleotide sequence ID" value="NZ_BSTX01000001.1"/>
</dbReference>
<dbReference type="PANTHER" id="PTHR43649">
    <property type="entry name" value="ARABINOSE-BINDING PROTEIN-RELATED"/>
    <property type="match status" value="1"/>
</dbReference>
<sequence length="447" mass="46875">MLHHTPPRSNGLARRAILAAAAGALALTVVAGCGSSKPDAGPAKDVAADKLSGTVTVWSWDVAATALTRLAADFHAKYPNVTVEVTDIGYDNAVDKIPVGLKSGSGLPDLITLETQQVQNYAGKFPKGFADLTDAAAAFKADMDPSKWAASSDENGRLMSMPWDSGTAGLFYRTDYFQKAGVDPATIQTWDDLIAAGTKVKEATGAELMVGDLTDSAALVPMIMQQQGAGYFTADGKVNLDSPAAHTALDIVKRMNDAGLIHNETGWDALVRANKEGKVATEASGVWWSGTLTTEMPELAGKFAAMPLPAVTAGGARTAANGGSGLAIPAQAKNPDAAWAFMKFALTQTDTQASMMKNEGLFPAYLPALKDPYFSQKQDYFGGQEIYTMFSEQTAKIPAITYTDDYSAAADAMKGVVSAVVLNGKDAAAELKSAADRLAETTKRAKA</sequence>
<evidence type="ECO:0000256" key="1">
    <source>
        <dbReference type="SAM" id="SignalP"/>
    </source>
</evidence>
<dbReference type="InterPro" id="IPR006311">
    <property type="entry name" value="TAT_signal"/>
</dbReference>